<dbReference type="Gene3D" id="3.40.630.10">
    <property type="entry name" value="Zn peptidases"/>
    <property type="match status" value="1"/>
</dbReference>
<evidence type="ECO:0000256" key="2">
    <source>
        <dbReference type="ARBA" id="ARBA00022723"/>
    </source>
</evidence>
<dbReference type="AlphaFoldDB" id="A0A919BIE9"/>
<dbReference type="CDD" id="cd06251">
    <property type="entry name" value="M14_ASTE_ASPA-like"/>
    <property type="match status" value="1"/>
</dbReference>
<dbReference type="Pfam" id="PF24827">
    <property type="entry name" value="AstE_AspA_cat"/>
    <property type="match status" value="1"/>
</dbReference>
<dbReference type="InterPro" id="IPR053138">
    <property type="entry name" value="N-alpha-Ac-DABA_deacetylase"/>
</dbReference>
<feature type="domain" description="Succinylglutamate desuccinylase/Aspartoacylase catalytic" evidence="5">
    <location>
        <begin position="50"/>
        <end position="230"/>
    </location>
</feature>
<dbReference type="GO" id="GO:0016788">
    <property type="term" value="F:hydrolase activity, acting on ester bonds"/>
    <property type="evidence" value="ECO:0007669"/>
    <property type="project" value="InterPro"/>
</dbReference>
<protein>
    <submittedName>
        <fullName evidence="6">Deacylase</fullName>
    </submittedName>
</protein>
<evidence type="ECO:0000256" key="1">
    <source>
        <dbReference type="ARBA" id="ARBA00001947"/>
    </source>
</evidence>
<dbReference type="Proteomes" id="UP000623842">
    <property type="component" value="Unassembled WGS sequence"/>
</dbReference>
<dbReference type="GO" id="GO:0016811">
    <property type="term" value="F:hydrolase activity, acting on carbon-nitrogen (but not peptide) bonds, in linear amides"/>
    <property type="evidence" value="ECO:0007669"/>
    <property type="project" value="InterPro"/>
</dbReference>
<dbReference type="PIRSF" id="PIRSF039012">
    <property type="entry name" value="ASP"/>
    <property type="match status" value="1"/>
</dbReference>
<keyword evidence="2" id="KW-0479">Metal-binding</keyword>
<organism evidence="6 7">
    <name type="scientific">Thalassotalea marina</name>
    <dbReference type="NCBI Taxonomy" id="1673741"/>
    <lineage>
        <taxon>Bacteria</taxon>
        <taxon>Pseudomonadati</taxon>
        <taxon>Pseudomonadota</taxon>
        <taxon>Gammaproteobacteria</taxon>
        <taxon>Alteromonadales</taxon>
        <taxon>Colwelliaceae</taxon>
        <taxon>Thalassotalea</taxon>
    </lineage>
</organism>
<keyword evidence="7" id="KW-1185">Reference proteome</keyword>
<sequence length="350" mass="38391">MKKSNSMDALKIGEHAIYPGETRKVDLPVARLYTDSEVNLPVYIIRGKKPGPTIFVSAAVHGDELNGIEIIRRLINLKKMRISSGTLIAVPMVNVYGVVNQTRYMPDRRDLNRSFPGSAKGSLAARVANIFLKEIVSHCDYGIDLHTGAIHRSNLPQIRAQLSDEGTLELAKAFGVPVILNSSIIEGSLRDAAVEGNTKVLLYEAGEALRFDEFSIRAGIKGIINVLRYLKMMPKGRTAKSQVNYFIANNSGWVRATSSGIVTHHFKLGDQVKKGEVLADIGSPYGESLGTVVANKGGVIIGKQNIPLVQEGEAMYHIAYFKEDDEQIAEHIESVETALVHETKTNEELL</sequence>
<dbReference type="SUPFAM" id="SSF53187">
    <property type="entry name" value="Zn-dependent exopeptidases"/>
    <property type="match status" value="1"/>
</dbReference>
<evidence type="ECO:0000256" key="3">
    <source>
        <dbReference type="ARBA" id="ARBA00022801"/>
    </source>
</evidence>
<dbReference type="InterPro" id="IPR055438">
    <property type="entry name" value="AstE_AspA_cat"/>
</dbReference>
<evidence type="ECO:0000259" key="5">
    <source>
        <dbReference type="Pfam" id="PF24827"/>
    </source>
</evidence>
<gene>
    <name evidence="6" type="ORF">GCM10017161_19160</name>
</gene>
<proteinExistence type="predicted"/>
<comment type="cofactor">
    <cofactor evidence="1">
        <name>Zn(2+)</name>
        <dbReference type="ChEBI" id="CHEBI:29105"/>
    </cofactor>
</comment>
<dbReference type="PANTHER" id="PTHR37326:SF2">
    <property type="entry name" value="SUCCINYLGLUTAMATE DESUCCINYLASE_ASPARTOACYLASE FAMILY PROTEIN"/>
    <property type="match status" value="1"/>
</dbReference>
<evidence type="ECO:0000313" key="7">
    <source>
        <dbReference type="Proteomes" id="UP000623842"/>
    </source>
</evidence>
<evidence type="ECO:0000256" key="4">
    <source>
        <dbReference type="ARBA" id="ARBA00022833"/>
    </source>
</evidence>
<evidence type="ECO:0000313" key="6">
    <source>
        <dbReference type="EMBL" id="GHF91481.1"/>
    </source>
</evidence>
<dbReference type="PANTHER" id="PTHR37326">
    <property type="entry name" value="BLL3975 PROTEIN"/>
    <property type="match status" value="1"/>
</dbReference>
<dbReference type="EMBL" id="BNCK01000004">
    <property type="protein sequence ID" value="GHF91481.1"/>
    <property type="molecule type" value="Genomic_DNA"/>
</dbReference>
<keyword evidence="3" id="KW-0378">Hydrolase</keyword>
<reference evidence="6" key="1">
    <citation type="journal article" date="2014" name="Int. J. Syst. Evol. Microbiol.">
        <title>Complete genome sequence of Corynebacterium casei LMG S-19264T (=DSM 44701T), isolated from a smear-ripened cheese.</title>
        <authorList>
            <consortium name="US DOE Joint Genome Institute (JGI-PGF)"/>
            <person name="Walter F."/>
            <person name="Albersmeier A."/>
            <person name="Kalinowski J."/>
            <person name="Ruckert C."/>
        </authorList>
    </citation>
    <scope>NUCLEOTIDE SEQUENCE</scope>
    <source>
        <strain evidence="6">KCTC 42731</strain>
    </source>
</reference>
<reference evidence="6" key="2">
    <citation type="submission" date="2020-09" db="EMBL/GenBank/DDBJ databases">
        <authorList>
            <person name="Sun Q."/>
            <person name="Kim S."/>
        </authorList>
    </citation>
    <scope>NUCLEOTIDE SEQUENCE</scope>
    <source>
        <strain evidence="6">KCTC 42731</strain>
    </source>
</reference>
<comment type="caution">
    <text evidence="6">The sequence shown here is derived from an EMBL/GenBank/DDBJ whole genome shotgun (WGS) entry which is preliminary data.</text>
</comment>
<dbReference type="InterPro" id="IPR043795">
    <property type="entry name" value="N-alpha-Ac-DABA-like"/>
</dbReference>
<dbReference type="GO" id="GO:0046872">
    <property type="term" value="F:metal ion binding"/>
    <property type="evidence" value="ECO:0007669"/>
    <property type="project" value="UniProtKB-KW"/>
</dbReference>
<keyword evidence="4" id="KW-0862">Zinc</keyword>
<accession>A0A919BIE9</accession>
<name>A0A919BIE9_9GAMM</name>